<evidence type="ECO:0000256" key="6">
    <source>
        <dbReference type="ARBA" id="ARBA00022842"/>
    </source>
</evidence>
<dbReference type="CDD" id="cd18755">
    <property type="entry name" value="PIN_MtVapC3_VapC21-like"/>
    <property type="match status" value="1"/>
</dbReference>
<reference evidence="10 11" key="1">
    <citation type="journal article" date="2019" name="Int. J. Syst. Evol. Microbiol.">
        <title>The Global Catalogue of Microorganisms (GCM) 10K type strain sequencing project: providing services to taxonomists for standard genome sequencing and annotation.</title>
        <authorList>
            <consortium name="The Broad Institute Genomics Platform"/>
            <consortium name="The Broad Institute Genome Sequencing Center for Infectious Disease"/>
            <person name="Wu L."/>
            <person name="Ma J."/>
        </authorList>
    </citation>
    <scope>NUCLEOTIDE SEQUENCE [LARGE SCALE GENOMIC DNA]</scope>
    <source>
        <strain evidence="10 11">JCM 15481</strain>
    </source>
</reference>
<evidence type="ECO:0000256" key="1">
    <source>
        <dbReference type="ARBA" id="ARBA00001946"/>
    </source>
</evidence>
<evidence type="ECO:0000313" key="11">
    <source>
        <dbReference type="Proteomes" id="UP001500443"/>
    </source>
</evidence>
<keyword evidence="3 8" id="KW-0540">Nuclease</keyword>
<dbReference type="InterPro" id="IPR022907">
    <property type="entry name" value="VapC_family"/>
</dbReference>
<dbReference type="PANTHER" id="PTHR33653">
    <property type="entry name" value="RIBONUCLEASE VAPC2"/>
    <property type="match status" value="1"/>
</dbReference>
<dbReference type="InterPro" id="IPR029060">
    <property type="entry name" value="PIN-like_dom_sf"/>
</dbReference>
<evidence type="ECO:0000256" key="7">
    <source>
        <dbReference type="ARBA" id="ARBA00038093"/>
    </source>
</evidence>
<evidence type="ECO:0000259" key="9">
    <source>
        <dbReference type="Pfam" id="PF01850"/>
    </source>
</evidence>
<keyword evidence="5 8" id="KW-0378">Hydrolase</keyword>
<dbReference type="EMBL" id="BAAAPF010000285">
    <property type="protein sequence ID" value="GAA1500761.1"/>
    <property type="molecule type" value="Genomic_DNA"/>
</dbReference>
<keyword evidence="6 8" id="KW-0460">Magnesium</keyword>
<comment type="function">
    <text evidence="8">Toxic component of a toxin-antitoxin (TA) system. An RNase.</text>
</comment>
<dbReference type="InterPro" id="IPR050556">
    <property type="entry name" value="Type_II_TA_system_RNase"/>
</dbReference>
<dbReference type="Pfam" id="PF01850">
    <property type="entry name" value="PIN"/>
    <property type="match status" value="1"/>
</dbReference>
<evidence type="ECO:0000256" key="3">
    <source>
        <dbReference type="ARBA" id="ARBA00022722"/>
    </source>
</evidence>
<accession>A0ABN1ZLF9</accession>
<evidence type="ECO:0000256" key="8">
    <source>
        <dbReference type="HAMAP-Rule" id="MF_00265"/>
    </source>
</evidence>
<protein>
    <recommendedName>
        <fullName evidence="8">Ribonuclease VapC</fullName>
        <shortName evidence="8">RNase VapC</shortName>
        <ecNumber evidence="8">3.1.-.-</ecNumber>
    </recommendedName>
    <alternativeName>
        <fullName evidence="8">Toxin VapC</fullName>
    </alternativeName>
</protein>
<feature type="binding site" evidence="8">
    <location>
        <position position="6"/>
    </location>
    <ligand>
        <name>Mg(2+)</name>
        <dbReference type="ChEBI" id="CHEBI:18420"/>
    </ligand>
</feature>
<evidence type="ECO:0000256" key="2">
    <source>
        <dbReference type="ARBA" id="ARBA00022649"/>
    </source>
</evidence>
<comment type="similarity">
    <text evidence="7 8">Belongs to the PINc/VapC protein family.</text>
</comment>
<feature type="binding site" evidence="8">
    <location>
        <position position="94"/>
    </location>
    <ligand>
        <name>Mg(2+)</name>
        <dbReference type="ChEBI" id="CHEBI:18420"/>
    </ligand>
</feature>
<dbReference type="RefSeq" id="WP_344293588.1">
    <property type="nucleotide sequence ID" value="NZ_BAAAPF010000285.1"/>
</dbReference>
<keyword evidence="11" id="KW-1185">Reference proteome</keyword>
<keyword evidence="8" id="KW-0800">Toxin</keyword>
<dbReference type="SUPFAM" id="SSF88723">
    <property type="entry name" value="PIN domain-like"/>
    <property type="match status" value="1"/>
</dbReference>
<dbReference type="Proteomes" id="UP001500443">
    <property type="component" value="Unassembled WGS sequence"/>
</dbReference>
<organism evidence="10 11">
    <name type="scientific">Streptomyces synnematoformans</name>
    <dbReference type="NCBI Taxonomy" id="415721"/>
    <lineage>
        <taxon>Bacteria</taxon>
        <taxon>Bacillati</taxon>
        <taxon>Actinomycetota</taxon>
        <taxon>Actinomycetes</taxon>
        <taxon>Kitasatosporales</taxon>
        <taxon>Streptomycetaceae</taxon>
        <taxon>Streptomyces</taxon>
    </lineage>
</organism>
<feature type="domain" description="PIN" evidence="9">
    <location>
        <begin position="3"/>
        <end position="119"/>
    </location>
</feature>
<keyword evidence="4 8" id="KW-0479">Metal-binding</keyword>
<dbReference type="InterPro" id="IPR002716">
    <property type="entry name" value="PIN_dom"/>
</dbReference>
<keyword evidence="2 8" id="KW-1277">Toxin-antitoxin system</keyword>
<sequence>MRYLIDTSALARWPKPAVGPRLDELSRRGLLAVCGAVEIELSYSARSKADILRIQEELRGFDWLTMPDEVWDRAAEAQRGLVGNGNWRAVSGMDLVIAATAERHGATVLHYDGDYDMIAEVTGQPTQWVAPPGTADLHPGRLPG</sequence>
<dbReference type="EC" id="3.1.-.-" evidence="8"/>
<gene>
    <name evidence="8" type="primary">vapC</name>
    <name evidence="10" type="ORF">GCM10009802_56450</name>
</gene>
<comment type="cofactor">
    <cofactor evidence="1 8">
        <name>Mg(2+)</name>
        <dbReference type="ChEBI" id="CHEBI:18420"/>
    </cofactor>
</comment>
<dbReference type="Gene3D" id="3.40.50.1010">
    <property type="entry name" value="5'-nuclease"/>
    <property type="match status" value="1"/>
</dbReference>
<comment type="caution">
    <text evidence="10">The sequence shown here is derived from an EMBL/GenBank/DDBJ whole genome shotgun (WGS) entry which is preliminary data.</text>
</comment>
<evidence type="ECO:0000313" key="10">
    <source>
        <dbReference type="EMBL" id="GAA1500761.1"/>
    </source>
</evidence>
<dbReference type="PANTHER" id="PTHR33653:SF1">
    <property type="entry name" value="RIBONUCLEASE VAPC2"/>
    <property type="match status" value="1"/>
</dbReference>
<evidence type="ECO:0000256" key="5">
    <source>
        <dbReference type="ARBA" id="ARBA00022801"/>
    </source>
</evidence>
<proteinExistence type="inferred from homology"/>
<dbReference type="HAMAP" id="MF_00265">
    <property type="entry name" value="VapC_Nob1"/>
    <property type="match status" value="1"/>
</dbReference>
<evidence type="ECO:0000256" key="4">
    <source>
        <dbReference type="ARBA" id="ARBA00022723"/>
    </source>
</evidence>
<name>A0ABN1ZLF9_9ACTN</name>